<dbReference type="InterPro" id="IPR004800">
    <property type="entry name" value="KdsD/KpsF-type"/>
</dbReference>
<protein>
    <submittedName>
        <fullName evidence="12">KpsF/GutQ family sugar-phosphate isomerase</fullName>
    </submittedName>
</protein>
<evidence type="ECO:0000256" key="4">
    <source>
        <dbReference type="PIRNR" id="PIRNR004692"/>
    </source>
</evidence>
<dbReference type="RefSeq" id="WP_105339152.1">
    <property type="nucleotide sequence ID" value="NZ_PUHZ01000026.1"/>
</dbReference>
<dbReference type="Pfam" id="PF00571">
    <property type="entry name" value="CBS"/>
    <property type="match status" value="1"/>
</dbReference>
<evidence type="ECO:0000256" key="8">
    <source>
        <dbReference type="SAM" id="MobiDB-lite"/>
    </source>
</evidence>
<dbReference type="GO" id="GO:1901135">
    <property type="term" value="P:carbohydrate derivative metabolic process"/>
    <property type="evidence" value="ECO:0007669"/>
    <property type="project" value="InterPro"/>
</dbReference>
<evidence type="ECO:0000259" key="10">
    <source>
        <dbReference type="PROSITE" id="PS51464"/>
    </source>
</evidence>
<keyword evidence="5" id="KW-0479">Metal-binding</keyword>
<dbReference type="Pfam" id="PF01380">
    <property type="entry name" value="SIS"/>
    <property type="match status" value="1"/>
</dbReference>
<evidence type="ECO:0000256" key="2">
    <source>
        <dbReference type="ARBA" id="ARBA00022737"/>
    </source>
</evidence>
<dbReference type="EMBL" id="PUIB01000015">
    <property type="protein sequence ID" value="PQO35498.1"/>
    <property type="molecule type" value="Genomic_DNA"/>
</dbReference>
<dbReference type="SUPFAM" id="SSF53697">
    <property type="entry name" value="SIS domain"/>
    <property type="match status" value="1"/>
</dbReference>
<keyword evidence="12" id="KW-0413">Isomerase</keyword>
<dbReference type="InterPro" id="IPR000644">
    <property type="entry name" value="CBS_dom"/>
</dbReference>
<dbReference type="GO" id="GO:0097367">
    <property type="term" value="F:carbohydrate derivative binding"/>
    <property type="evidence" value="ECO:0007669"/>
    <property type="project" value="InterPro"/>
</dbReference>
<dbReference type="GO" id="GO:0019146">
    <property type="term" value="F:arabinose-5-phosphate isomerase activity"/>
    <property type="evidence" value="ECO:0007669"/>
    <property type="project" value="UniProtKB-ARBA"/>
</dbReference>
<feature type="site" description="Catalytically relevant" evidence="6">
    <location>
        <position position="157"/>
    </location>
</feature>
<dbReference type="GO" id="GO:0046872">
    <property type="term" value="F:metal ion binding"/>
    <property type="evidence" value="ECO:0007669"/>
    <property type="project" value="UniProtKB-KW"/>
</dbReference>
<evidence type="ECO:0000313" key="13">
    <source>
        <dbReference type="Proteomes" id="UP000237819"/>
    </source>
</evidence>
<evidence type="ECO:0000313" key="14">
    <source>
        <dbReference type="Proteomes" id="UP000239388"/>
    </source>
</evidence>
<dbReference type="InterPro" id="IPR046342">
    <property type="entry name" value="CBS_dom_sf"/>
</dbReference>
<evidence type="ECO:0000256" key="7">
    <source>
        <dbReference type="PROSITE-ProRule" id="PRU00703"/>
    </source>
</evidence>
<accession>A0A2S8GA44</accession>
<comment type="caution">
    <text evidence="12">The sequence shown here is derived from an EMBL/GenBank/DDBJ whole genome shotgun (WGS) entry which is preliminary data.</text>
</comment>
<dbReference type="PANTHER" id="PTHR42745:SF1">
    <property type="entry name" value="ARABINOSE 5-PHOSPHATE ISOMERASE KDSD"/>
    <property type="match status" value="1"/>
</dbReference>
<evidence type="ECO:0000256" key="3">
    <source>
        <dbReference type="ARBA" id="ARBA00023122"/>
    </source>
</evidence>
<dbReference type="Proteomes" id="UP000239388">
    <property type="component" value="Unassembled WGS sequence"/>
</dbReference>
<name>A0A2S8GA44_9BACT</name>
<dbReference type="GO" id="GO:0005975">
    <property type="term" value="P:carbohydrate metabolic process"/>
    <property type="evidence" value="ECO:0007669"/>
    <property type="project" value="InterPro"/>
</dbReference>
<dbReference type="Proteomes" id="UP000237819">
    <property type="component" value="Unassembled WGS sequence"/>
</dbReference>
<gene>
    <name evidence="12" type="ORF">C5Y93_29880</name>
    <name evidence="11" type="ORF">C5Y98_14155</name>
</gene>
<reference evidence="13 14" key="1">
    <citation type="submission" date="2018-02" db="EMBL/GenBank/DDBJ databases">
        <title>Comparative genomes isolates from brazilian mangrove.</title>
        <authorList>
            <person name="Araujo J.E."/>
            <person name="Taketani R.G."/>
            <person name="Silva M.C.P."/>
            <person name="Loureco M.V."/>
            <person name="Andreote F.D."/>
        </authorList>
    </citation>
    <scope>NUCLEOTIDE SEQUENCE [LARGE SCALE GENOMIC DNA]</scope>
    <source>
        <strain evidence="11 14">NAP PRIS-MGV</strain>
        <strain evidence="12 13">Nap-Phe MGV</strain>
    </source>
</reference>
<evidence type="ECO:0000259" key="9">
    <source>
        <dbReference type="PROSITE" id="PS51371"/>
    </source>
</evidence>
<feature type="site" description="Catalytically relevant" evidence="6">
    <location>
        <position position="64"/>
    </location>
</feature>
<dbReference type="EMBL" id="PUHZ01000026">
    <property type="protein sequence ID" value="PQO41328.1"/>
    <property type="molecule type" value="Genomic_DNA"/>
</dbReference>
<dbReference type="PROSITE" id="PS51464">
    <property type="entry name" value="SIS"/>
    <property type="match status" value="1"/>
</dbReference>
<dbReference type="PROSITE" id="PS51371">
    <property type="entry name" value="CBS"/>
    <property type="match status" value="2"/>
</dbReference>
<feature type="domain" description="CBS" evidence="9">
    <location>
        <begin position="214"/>
        <end position="274"/>
    </location>
</feature>
<feature type="domain" description="CBS" evidence="9">
    <location>
        <begin position="284"/>
        <end position="341"/>
    </location>
</feature>
<feature type="site" description="Catalytically relevant" evidence="6">
    <location>
        <position position="198"/>
    </location>
</feature>
<evidence type="ECO:0000313" key="12">
    <source>
        <dbReference type="EMBL" id="PQO41328.1"/>
    </source>
</evidence>
<dbReference type="InterPro" id="IPR046348">
    <property type="entry name" value="SIS_dom_sf"/>
</dbReference>
<feature type="binding site" evidence="5">
    <location>
        <position position="87"/>
    </location>
    <ligand>
        <name>Zn(2+)</name>
        <dbReference type="ChEBI" id="CHEBI:29105"/>
    </ligand>
</feature>
<sequence>MDGAALRLTADTPQEELLKFGRTVIQQEATALTAIAERLDARFCQVLDLIGECRGDVIVTGMGKAGLIGQKIAATFASTGTPSHFLHPAEAIHGDLGRVDAHDVVLAFSQSGETDEIVRLIPSLKALGAQIVAVTANETNTLARSSKFVLPLGPIVEAGENRLAPSTSTAAMLAIGDAIALTCSWRRGFRPEDFAKYHPGGSLGRRLALVDEVMRPLAECRIAKCDQPVRDVFVRACRPGRRTGAIMLVDEQGKLAGLFTDSDLARIFESGKTELLDHPISSVMTTSPKTVTTGVRVQEALAAIAKLKISELPVINDDGQPIGMMDITDLVELAPTASSEEPAAEEPDSPWTVPFPNQNGSST</sequence>
<organism evidence="12 13">
    <name type="scientific">Blastopirellula marina</name>
    <dbReference type="NCBI Taxonomy" id="124"/>
    <lineage>
        <taxon>Bacteria</taxon>
        <taxon>Pseudomonadati</taxon>
        <taxon>Planctomycetota</taxon>
        <taxon>Planctomycetia</taxon>
        <taxon>Pirellulales</taxon>
        <taxon>Pirellulaceae</taxon>
        <taxon>Blastopirellula</taxon>
    </lineage>
</organism>
<dbReference type="SUPFAM" id="SSF54631">
    <property type="entry name" value="CBS-domain pair"/>
    <property type="match status" value="1"/>
</dbReference>
<dbReference type="Gene3D" id="3.10.580.10">
    <property type="entry name" value="CBS-domain"/>
    <property type="match status" value="1"/>
</dbReference>
<dbReference type="PIRSF" id="PIRSF004692">
    <property type="entry name" value="KdsD_KpsF"/>
    <property type="match status" value="1"/>
</dbReference>
<feature type="site" description="Catalytically relevant" evidence="6">
    <location>
        <position position="116"/>
    </location>
</feature>
<dbReference type="FunFam" id="3.40.50.10490:FF:000011">
    <property type="entry name" value="Arabinose 5-phosphate isomerase"/>
    <property type="match status" value="1"/>
</dbReference>
<dbReference type="CDD" id="cd05014">
    <property type="entry name" value="SIS_Kpsf"/>
    <property type="match status" value="1"/>
</dbReference>
<dbReference type="AlphaFoldDB" id="A0A2S8GA44"/>
<keyword evidence="3 7" id="KW-0129">CBS domain</keyword>
<keyword evidence="2" id="KW-0677">Repeat</keyword>
<dbReference type="InterPro" id="IPR001347">
    <property type="entry name" value="SIS_dom"/>
</dbReference>
<dbReference type="InterPro" id="IPR035474">
    <property type="entry name" value="SIS_Kpsf"/>
</dbReference>
<keyword evidence="5" id="KW-0862">Zinc</keyword>
<evidence type="ECO:0000256" key="5">
    <source>
        <dbReference type="PIRSR" id="PIRSR004692-2"/>
    </source>
</evidence>
<feature type="domain" description="SIS" evidence="10">
    <location>
        <begin position="46"/>
        <end position="189"/>
    </location>
</feature>
<dbReference type="OrthoDB" id="9762536at2"/>
<dbReference type="InterPro" id="IPR050986">
    <property type="entry name" value="GutQ/KpsF_isomerases"/>
</dbReference>
<dbReference type="PANTHER" id="PTHR42745">
    <property type="match status" value="1"/>
</dbReference>
<comment type="similarity">
    <text evidence="1 4">Belongs to the SIS family. GutQ/KpsF subfamily.</text>
</comment>
<evidence type="ECO:0000313" key="11">
    <source>
        <dbReference type="EMBL" id="PQO35498.1"/>
    </source>
</evidence>
<evidence type="ECO:0000256" key="1">
    <source>
        <dbReference type="ARBA" id="ARBA00008165"/>
    </source>
</evidence>
<dbReference type="SMART" id="SM00116">
    <property type="entry name" value="CBS"/>
    <property type="match status" value="2"/>
</dbReference>
<feature type="region of interest" description="Disordered" evidence="8">
    <location>
        <begin position="335"/>
        <end position="363"/>
    </location>
</feature>
<proteinExistence type="inferred from homology"/>
<dbReference type="Gene3D" id="3.40.50.10490">
    <property type="entry name" value="Glucose-6-phosphate isomerase like protein, domain 1"/>
    <property type="match status" value="1"/>
</dbReference>
<dbReference type="NCBIfam" id="TIGR00393">
    <property type="entry name" value="kpsF"/>
    <property type="match status" value="1"/>
</dbReference>
<evidence type="ECO:0000256" key="6">
    <source>
        <dbReference type="PIRSR" id="PIRSR004692-3"/>
    </source>
</evidence>